<dbReference type="Proteomes" id="UP000594014">
    <property type="component" value="Chromosome"/>
</dbReference>
<reference evidence="1" key="1">
    <citation type="submission" date="2019-08" db="EMBL/GenBank/DDBJ databases">
        <title>Genome sequence of Clostridiales bacterium MT110.</title>
        <authorList>
            <person name="Cao J."/>
        </authorList>
    </citation>
    <scope>NUCLEOTIDE SEQUENCE</scope>
    <source>
        <strain evidence="1">MT110</strain>
    </source>
</reference>
<sequence>MKRQSKRIIFAVLILTLAIGCAFSGCGRGKGSESIDGANQGDQEAASVEVNISAAASLTDALTEIQTEYQKQAAVVLVFNFAASGALQKQIREGAPCDLFLSASEEHMDGLEAEGLIVSESRADLLGNALTLIASSEQSENIKNYNDLTKTELSGISIGTPESVPAGKYAKQALQNLGIWDKLDDRVIYAKDVRQVLEYVDTGNADCGLVYKSDTLAMKTGTVVMDLPESSHAPIVYPIALIKDSQQQEAAAAFYKFLQTDYAAGVFEKYGFTVL</sequence>
<evidence type="ECO:0000313" key="1">
    <source>
        <dbReference type="EMBL" id="QOX64611.1"/>
    </source>
</evidence>
<dbReference type="EMBL" id="CP042469">
    <property type="protein sequence ID" value="QOX64611.1"/>
    <property type="molecule type" value="Genomic_DNA"/>
</dbReference>
<accession>A0ACD1ADV8</accession>
<name>A0ACD1ADV8_9FIRM</name>
<gene>
    <name evidence="1" type="primary">modA</name>
    <name evidence="1" type="ORF">FRZ06_15310</name>
</gene>
<organism evidence="1 2">
    <name type="scientific">Anoxybacterium hadale</name>
    <dbReference type="NCBI Taxonomy" id="3408580"/>
    <lineage>
        <taxon>Bacteria</taxon>
        <taxon>Bacillati</taxon>
        <taxon>Bacillota</taxon>
        <taxon>Clostridia</taxon>
        <taxon>Peptostreptococcales</taxon>
        <taxon>Anaerovoracaceae</taxon>
        <taxon>Anoxybacterium</taxon>
    </lineage>
</organism>
<proteinExistence type="predicted"/>
<evidence type="ECO:0000313" key="2">
    <source>
        <dbReference type="Proteomes" id="UP000594014"/>
    </source>
</evidence>
<keyword evidence="2" id="KW-1185">Reference proteome</keyword>
<protein>
    <submittedName>
        <fullName evidence="1">Molybdate ABC transporter substrate-binding protein</fullName>
    </submittedName>
</protein>